<dbReference type="CDD" id="cd19097">
    <property type="entry name" value="AKR_unchar"/>
    <property type="match status" value="1"/>
</dbReference>
<evidence type="ECO:0000313" key="3">
    <source>
        <dbReference type="Proteomes" id="UP000244937"/>
    </source>
</evidence>
<dbReference type="EMBL" id="CP029187">
    <property type="protein sequence ID" value="AWI24463.1"/>
    <property type="molecule type" value="Genomic_DNA"/>
</dbReference>
<dbReference type="AlphaFoldDB" id="A0A2S1SDK4"/>
<dbReference type="Pfam" id="PF00248">
    <property type="entry name" value="Aldo_ket_red"/>
    <property type="match status" value="1"/>
</dbReference>
<dbReference type="RefSeq" id="WP_108902272.1">
    <property type="nucleotide sequence ID" value="NZ_CP029187.1"/>
</dbReference>
<dbReference type="PANTHER" id="PTHR43312">
    <property type="entry name" value="D-THREO-ALDOSE 1-DEHYDROGENASE"/>
    <property type="match status" value="1"/>
</dbReference>
<dbReference type="OrthoDB" id="9773828at2"/>
<feature type="domain" description="NADP-dependent oxidoreductase" evidence="1">
    <location>
        <begin position="6"/>
        <end position="253"/>
    </location>
</feature>
<dbReference type="KEGG" id="fpal:HYN49_00345"/>
<dbReference type="SUPFAM" id="SSF51430">
    <property type="entry name" value="NAD(P)-linked oxidoreductase"/>
    <property type="match status" value="1"/>
</dbReference>
<dbReference type="Proteomes" id="UP000244937">
    <property type="component" value="Chromosome"/>
</dbReference>
<gene>
    <name evidence="2" type="ORF">HYN49_00345</name>
</gene>
<protein>
    <submittedName>
        <fullName evidence="2">Aldo/keto reductase</fullName>
    </submittedName>
</protein>
<keyword evidence="3" id="KW-1185">Reference proteome</keyword>
<evidence type="ECO:0000259" key="1">
    <source>
        <dbReference type="Pfam" id="PF00248"/>
    </source>
</evidence>
<sequence length="279" mass="31159">MRLNNKIGLGTVQFGIPYGVTNSNGQTPADEVSRILRYASANGIDTLDTASAYGNAEETLGQNDLNRFKIVSKFLSAENYMPISAQFTKSLQNLKMNSLYGYLAHRPLALLDNEKEWETLLGLKQQGKVQKIGFSLNSVNELERLLDKGCFPDLIQVPFNYFDNRFAPLMQELKSKGCEIHTRSAFLQGLFFADTTKLPAFFDGVKEQINALQNDFGTNLSGALLKYTLSLPYIDKVIMGVENLEQLQNNITGIDSALLMPENKNIISDTLLMPSNWPK</sequence>
<dbReference type="InterPro" id="IPR053135">
    <property type="entry name" value="AKR2_Oxidoreductase"/>
</dbReference>
<dbReference type="PANTHER" id="PTHR43312:SF1">
    <property type="entry name" value="NADP-DEPENDENT OXIDOREDUCTASE DOMAIN-CONTAINING PROTEIN"/>
    <property type="match status" value="1"/>
</dbReference>
<reference evidence="2 3" key="1">
    <citation type="submission" date="2018-05" db="EMBL/GenBank/DDBJ databases">
        <title>Genome sequencing of Flavobacterium sp. HYN0049.</title>
        <authorList>
            <person name="Yi H."/>
            <person name="Baek C."/>
        </authorList>
    </citation>
    <scope>NUCLEOTIDE SEQUENCE [LARGE SCALE GENOMIC DNA]</scope>
    <source>
        <strain evidence="2 3">HYN0049</strain>
    </source>
</reference>
<dbReference type="InterPro" id="IPR023210">
    <property type="entry name" value="NADP_OxRdtase_dom"/>
</dbReference>
<proteinExistence type="predicted"/>
<dbReference type="Gene3D" id="3.20.20.100">
    <property type="entry name" value="NADP-dependent oxidoreductase domain"/>
    <property type="match status" value="1"/>
</dbReference>
<dbReference type="InterPro" id="IPR036812">
    <property type="entry name" value="NAD(P)_OxRdtase_dom_sf"/>
</dbReference>
<accession>A0A2S1SDK4</accession>
<evidence type="ECO:0000313" key="2">
    <source>
        <dbReference type="EMBL" id="AWI24463.1"/>
    </source>
</evidence>
<name>A0A2S1SDK4_9FLAO</name>
<organism evidence="2 3">
    <name type="scientific">Flavobacterium pallidum</name>
    <dbReference type="NCBI Taxonomy" id="2172098"/>
    <lineage>
        <taxon>Bacteria</taxon>
        <taxon>Pseudomonadati</taxon>
        <taxon>Bacteroidota</taxon>
        <taxon>Flavobacteriia</taxon>
        <taxon>Flavobacteriales</taxon>
        <taxon>Flavobacteriaceae</taxon>
        <taxon>Flavobacterium</taxon>
    </lineage>
</organism>